<name>A0A1F7Y096_9BACT</name>
<evidence type="ECO:0000313" key="3">
    <source>
        <dbReference type="Proteomes" id="UP000178750"/>
    </source>
</evidence>
<feature type="transmembrane region" description="Helical" evidence="1">
    <location>
        <begin position="132"/>
        <end position="148"/>
    </location>
</feature>
<organism evidence="2 3">
    <name type="scientific">Candidatus Woesebacteria bacterium RIFCSPHIGHO2_01_FULL_38_9b</name>
    <dbReference type="NCBI Taxonomy" id="1802493"/>
    <lineage>
        <taxon>Bacteria</taxon>
        <taxon>Candidatus Woeseibacteriota</taxon>
    </lineage>
</organism>
<evidence type="ECO:0000313" key="2">
    <source>
        <dbReference type="EMBL" id="OGM20359.1"/>
    </source>
</evidence>
<feature type="transmembrane region" description="Helical" evidence="1">
    <location>
        <begin position="309"/>
        <end position="325"/>
    </location>
</feature>
<feature type="transmembrane region" description="Helical" evidence="1">
    <location>
        <begin position="99"/>
        <end position="120"/>
    </location>
</feature>
<keyword evidence="1" id="KW-0812">Transmembrane</keyword>
<gene>
    <name evidence="2" type="ORF">A2863_04465</name>
</gene>
<feature type="transmembrane region" description="Helical" evidence="1">
    <location>
        <begin position="228"/>
        <end position="245"/>
    </location>
</feature>
<dbReference type="AlphaFoldDB" id="A0A1F7Y096"/>
<feature type="transmembrane region" description="Helical" evidence="1">
    <location>
        <begin position="252"/>
        <end position="272"/>
    </location>
</feature>
<feature type="transmembrane region" description="Helical" evidence="1">
    <location>
        <begin position="7"/>
        <end position="28"/>
    </location>
</feature>
<reference evidence="2 3" key="1">
    <citation type="journal article" date="2016" name="Nat. Commun.">
        <title>Thousands of microbial genomes shed light on interconnected biogeochemical processes in an aquifer system.</title>
        <authorList>
            <person name="Anantharaman K."/>
            <person name="Brown C.T."/>
            <person name="Hug L.A."/>
            <person name="Sharon I."/>
            <person name="Castelle C.J."/>
            <person name="Probst A.J."/>
            <person name="Thomas B.C."/>
            <person name="Singh A."/>
            <person name="Wilkins M.J."/>
            <person name="Karaoz U."/>
            <person name="Brodie E.L."/>
            <person name="Williams K.H."/>
            <person name="Hubbard S.S."/>
            <person name="Banfield J.F."/>
        </authorList>
    </citation>
    <scope>NUCLEOTIDE SEQUENCE [LARGE SCALE GENOMIC DNA]</scope>
</reference>
<keyword evidence="1" id="KW-0472">Membrane</keyword>
<evidence type="ECO:0000256" key="1">
    <source>
        <dbReference type="SAM" id="Phobius"/>
    </source>
</evidence>
<feature type="transmembrane region" description="Helical" evidence="1">
    <location>
        <begin position="278"/>
        <end position="302"/>
    </location>
</feature>
<dbReference type="EMBL" id="MGGF01000064">
    <property type="protein sequence ID" value="OGM20359.1"/>
    <property type="molecule type" value="Genomic_DNA"/>
</dbReference>
<feature type="transmembrane region" description="Helical" evidence="1">
    <location>
        <begin position="354"/>
        <end position="372"/>
    </location>
</feature>
<dbReference type="Proteomes" id="UP000178750">
    <property type="component" value="Unassembled WGS sequence"/>
</dbReference>
<feature type="transmembrane region" description="Helical" evidence="1">
    <location>
        <begin position="191"/>
        <end position="208"/>
    </location>
</feature>
<feature type="transmembrane region" description="Helical" evidence="1">
    <location>
        <begin position="154"/>
        <end position="170"/>
    </location>
</feature>
<sequence>MLAKFKVIFIISLISLLPTLFIWLPFFIRAESVWGIPLPKDGMATVVANYDGPLFLVVAKTFYDPSLTGNYSFGLPNEYYAAHFPLYPLLIRLLSPITGYPYAMLLVTALSSILAIYFFYLFIQNYIEKKDALWITLVFSLLPARWLIVRSVGSTEPLFLATIIASLYYFKQKKYLLAGVWGLLAQLTKSPGILLFIAYIFAFFYPRLKELGDHPANTPFKQSELKKFLSILLIPFGLIVVFFIYKIQLNDLFAYFHSGDNIHLFILPFQIFNYSQSWVGTFWLEEIIFVYLFGLLGLIKLVKLKDYDLAWFVGIFFFSILFVSHRDIIRYALPIVPFLFAAFADNLTKNEFKYAMLVLIIPIYLFSLAYISQNVMPISDWSPLL</sequence>
<accession>A0A1F7Y096</accession>
<protein>
    <submittedName>
        <fullName evidence="2">Uncharacterized protein</fullName>
    </submittedName>
</protein>
<proteinExistence type="predicted"/>
<comment type="caution">
    <text evidence="2">The sequence shown here is derived from an EMBL/GenBank/DDBJ whole genome shotgun (WGS) entry which is preliminary data.</text>
</comment>
<keyword evidence="1" id="KW-1133">Transmembrane helix</keyword>
<feature type="transmembrane region" description="Helical" evidence="1">
    <location>
        <begin position="331"/>
        <end position="347"/>
    </location>
</feature>